<comment type="caution">
    <text evidence="2">The sequence shown here is derived from an EMBL/GenBank/DDBJ whole genome shotgun (WGS) entry which is preliminary data.</text>
</comment>
<sequence>MSRLPKLSLLVSLLFLSSCSLFKELSSDDVTRITSEYFDENHDMVFYSTLSLLQAEQFTIVQADKESGIIRGTRHTERDDVERNLKTFGTATERESTEAVFLILPLSDKRTEVKLSLYRNELTVTRKNEVNQKQTSHTMLLKESTYDKWLNKLKAEVKRRKKLV</sequence>
<accession>K0X3E8</accession>
<evidence type="ECO:0008006" key="4">
    <source>
        <dbReference type="Google" id="ProtNLM"/>
    </source>
</evidence>
<dbReference type="AlphaFoldDB" id="K0X3E8"/>
<reference evidence="2 3" key="1">
    <citation type="submission" date="2012-08" db="EMBL/GenBank/DDBJ databases">
        <title>The Genome Sequence of Barnesiella intestinihominis YIT 11860.</title>
        <authorList>
            <consortium name="The Broad Institute Genome Sequencing Platform"/>
            <person name="Earl A."/>
            <person name="Ward D."/>
            <person name="Feldgarden M."/>
            <person name="Gevers D."/>
            <person name="Morotomi M."/>
            <person name="Walker B."/>
            <person name="Young S.K."/>
            <person name="Zeng Q."/>
            <person name="Gargeya S."/>
            <person name="Fitzgerald M."/>
            <person name="Haas B."/>
            <person name="Abouelleil A."/>
            <person name="Alvarado L."/>
            <person name="Arachchi H.M."/>
            <person name="Berlin A.M."/>
            <person name="Chapman S.B."/>
            <person name="Goldberg J."/>
            <person name="Griggs A."/>
            <person name="Gujja S."/>
            <person name="Hansen M."/>
            <person name="Howarth C."/>
            <person name="Imamovic A."/>
            <person name="Larimer J."/>
            <person name="McCowen C."/>
            <person name="Montmayeur A."/>
            <person name="Murphy C."/>
            <person name="Neiman D."/>
            <person name="Pearson M."/>
            <person name="Priest M."/>
            <person name="Roberts A."/>
            <person name="Saif S."/>
            <person name="Shea T."/>
            <person name="Sisk P."/>
            <person name="Sykes S."/>
            <person name="Wortman J."/>
            <person name="Nusbaum C."/>
            <person name="Birren B."/>
        </authorList>
    </citation>
    <scope>NUCLEOTIDE SEQUENCE [LARGE SCALE GENOMIC DNA]</scope>
    <source>
        <strain evidence="2 3">YIT 11860</strain>
    </source>
</reference>
<feature type="signal peptide" evidence="1">
    <location>
        <begin position="1"/>
        <end position="22"/>
    </location>
</feature>
<dbReference type="Proteomes" id="UP000006044">
    <property type="component" value="Unassembled WGS sequence"/>
</dbReference>
<protein>
    <recommendedName>
        <fullName evidence="4">Lipoprotein</fullName>
    </recommendedName>
</protein>
<dbReference type="PROSITE" id="PS51257">
    <property type="entry name" value="PROKAR_LIPOPROTEIN"/>
    <property type="match status" value="1"/>
</dbReference>
<dbReference type="eggNOG" id="ENOG502ZNND">
    <property type="taxonomic scope" value="Bacteria"/>
</dbReference>
<dbReference type="OrthoDB" id="1092503at2"/>
<evidence type="ECO:0000313" key="3">
    <source>
        <dbReference type="Proteomes" id="UP000006044"/>
    </source>
</evidence>
<gene>
    <name evidence="2" type="ORF">HMPREF9448_02757</name>
</gene>
<dbReference type="RefSeq" id="WP_008863128.1">
    <property type="nucleotide sequence ID" value="NZ_JH815206.1"/>
</dbReference>
<evidence type="ECO:0000313" key="2">
    <source>
        <dbReference type="EMBL" id="EJZ62074.1"/>
    </source>
</evidence>
<organism evidence="2 3">
    <name type="scientific">Barnesiella intestinihominis YIT 11860</name>
    <dbReference type="NCBI Taxonomy" id="742726"/>
    <lineage>
        <taxon>Bacteria</taxon>
        <taxon>Pseudomonadati</taxon>
        <taxon>Bacteroidota</taxon>
        <taxon>Bacteroidia</taxon>
        <taxon>Bacteroidales</taxon>
        <taxon>Barnesiellaceae</taxon>
        <taxon>Barnesiella</taxon>
    </lineage>
</organism>
<dbReference type="GeneID" id="77849931"/>
<dbReference type="EMBL" id="ADLE01000018">
    <property type="protein sequence ID" value="EJZ62074.1"/>
    <property type="molecule type" value="Genomic_DNA"/>
</dbReference>
<dbReference type="STRING" id="742726.HMPREF9448_02757"/>
<evidence type="ECO:0000256" key="1">
    <source>
        <dbReference type="SAM" id="SignalP"/>
    </source>
</evidence>
<dbReference type="HOGENOM" id="CLU_1615774_0_0_10"/>
<keyword evidence="1" id="KW-0732">Signal</keyword>
<keyword evidence="3" id="KW-1185">Reference proteome</keyword>
<proteinExistence type="predicted"/>
<name>K0X3E8_9BACT</name>
<feature type="chain" id="PRO_5003840696" description="Lipoprotein" evidence="1">
    <location>
        <begin position="23"/>
        <end position="164"/>
    </location>
</feature>